<sequence length="329" mass="35012">MAKKPVVLAVDLGGTNVRWALVDRQGEVIARWEKTTVAMPEQGSLMIGLAEMMLDSKAEAQKKGAEIQAAGFGVPGRILPQEGLVAFSPNVPALTGCALIPTLKPQVPWPLSLENDANLFTLGEHWMGAGRGHDQILGITLGTGVGGGLILNGSLWQGTAGTSGEVGHITVDPEGEKCNCGNRGCLETVASGVWATKWVKKELSQGASSWLRELWQADPEAIVGETLVTAARMLDPLALKAFARVGRALAIAIADVVHLLGLSRVVIGGRFARAWEHFYTPLQEELYRRLTLFPPEGVSVVPAQLVDEAGLLGAARMAWNSLDQQESSS</sequence>
<dbReference type="PROSITE" id="PS01125">
    <property type="entry name" value="ROK"/>
    <property type="match status" value="1"/>
</dbReference>
<name>A0A7V6A1U0_9BACT</name>
<dbReference type="PANTHER" id="PTHR18964:SF169">
    <property type="entry name" value="N-ACETYLMANNOSAMINE KINASE"/>
    <property type="match status" value="1"/>
</dbReference>
<evidence type="ECO:0000313" key="1">
    <source>
        <dbReference type="EMBL" id="HHS28503.1"/>
    </source>
</evidence>
<protein>
    <submittedName>
        <fullName evidence="1">ROK family protein</fullName>
    </submittedName>
</protein>
<accession>A0A7V6A1U0</accession>
<dbReference type="PANTHER" id="PTHR18964">
    <property type="entry name" value="ROK (REPRESSOR, ORF, KINASE) FAMILY"/>
    <property type="match status" value="1"/>
</dbReference>
<dbReference type="SUPFAM" id="SSF53067">
    <property type="entry name" value="Actin-like ATPase domain"/>
    <property type="match status" value="1"/>
</dbReference>
<dbReference type="InterPro" id="IPR000600">
    <property type="entry name" value="ROK"/>
</dbReference>
<proteinExistence type="predicted"/>
<comment type="caution">
    <text evidence="1">The sequence shown here is derived from an EMBL/GenBank/DDBJ whole genome shotgun (WGS) entry which is preliminary data.</text>
</comment>
<dbReference type="InterPro" id="IPR043129">
    <property type="entry name" value="ATPase_NBD"/>
</dbReference>
<dbReference type="Gene3D" id="3.30.420.40">
    <property type="match status" value="2"/>
</dbReference>
<dbReference type="EMBL" id="DTGR01000033">
    <property type="protein sequence ID" value="HHS28503.1"/>
    <property type="molecule type" value="Genomic_DNA"/>
</dbReference>
<reference evidence="1" key="1">
    <citation type="journal article" date="2020" name="mSystems">
        <title>Genome- and Community-Level Interaction Insights into Carbon Utilization and Element Cycling Functions of Hydrothermarchaeota in Hydrothermal Sediment.</title>
        <authorList>
            <person name="Zhou Z."/>
            <person name="Liu Y."/>
            <person name="Xu W."/>
            <person name="Pan J."/>
            <person name="Luo Z.H."/>
            <person name="Li M."/>
        </authorList>
    </citation>
    <scope>NUCLEOTIDE SEQUENCE [LARGE SCALE GENOMIC DNA]</scope>
    <source>
        <strain evidence="1">SpSt-767</strain>
    </source>
</reference>
<dbReference type="InterPro" id="IPR049874">
    <property type="entry name" value="ROK_cs"/>
</dbReference>
<gene>
    <name evidence="1" type="ORF">ENV52_02220</name>
</gene>
<dbReference type="Pfam" id="PF00480">
    <property type="entry name" value="ROK"/>
    <property type="match status" value="1"/>
</dbReference>
<dbReference type="AlphaFoldDB" id="A0A7V6A1U0"/>
<organism evidence="1">
    <name type="scientific">Desulfobacca acetoxidans</name>
    <dbReference type="NCBI Taxonomy" id="60893"/>
    <lineage>
        <taxon>Bacteria</taxon>
        <taxon>Pseudomonadati</taxon>
        <taxon>Thermodesulfobacteriota</taxon>
        <taxon>Desulfobaccia</taxon>
        <taxon>Desulfobaccales</taxon>
        <taxon>Desulfobaccaceae</taxon>
        <taxon>Desulfobacca</taxon>
    </lineage>
</organism>